<organism evidence="2 3">
    <name type="scientific">[Haemophilus] felis</name>
    <dbReference type="NCBI Taxonomy" id="123822"/>
    <lineage>
        <taxon>Bacteria</taxon>
        <taxon>Pseudomonadati</taxon>
        <taxon>Pseudomonadota</taxon>
        <taxon>Gammaproteobacteria</taxon>
        <taxon>Pasteurellales</taxon>
        <taxon>Pasteurellaceae</taxon>
    </lineage>
</organism>
<keyword evidence="1" id="KW-0732">Signal</keyword>
<name>A0A1T0B7E9_9PAST</name>
<comment type="caution">
    <text evidence="2">The sequence shown here is derived from an EMBL/GenBank/DDBJ whole genome shotgun (WGS) entry which is preliminary data.</text>
</comment>
<evidence type="ECO:0008006" key="4">
    <source>
        <dbReference type="Google" id="ProtNLM"/>
    </source>
</evidence>
<reference evidence="2 3" key="1">
    <citation type="submission" date="2017-02" db="EMBL/GenBank/DDBJ databases">
        <title>Draft genome sequence of Haemophilus felis CCUG 31170 type strain.</title>
        <authorList>
            <person name="Engstrom-Jakobsson H."/>
            <person name="Salva-Serra F."/>
            <person name="Thorell K."/>
            <person name="Gonzales-Siles L."/>
            <person name="Karlsson R."/>
            <person name="Boulund F."/>
            <person name="Engstrand L."/>
            <person name="Kristiansson E."/>
            <person name="Moore E."/>
        </authorList>
    </citation>
    <scope>NUCLEOTIDE SEQUENCE [LARGE SCALE GENOMIC DNA]</scope>
    <source>
        <strain evidence="2 3">CCUG 31170</strain>
    </source>
</reference>
<accession>A0A1T0B7E9</accession>
<dbReference type="OrthoDB" id="5688750at2"/>
<dbReference type="AlphaFoldDB" id="A0A1T0B7E9"/>
<sequence length="73" mass="8192">MKKLLVALAVMGLLSSCTNTVTYEVTNSSCAGFSLIKASRQDTTETLRQVLIHNQTYRQICSDKPNNEKQNER</sequence>
<evidence type="ECO:0000313" key="2">
    <source>
        <dbReference type="EMBL" id="OOS05859.1"/>
    </source>
</evidence>
<gene>
    <name evidence="2" type="ORF">B0188_03530</name>
</gene>
<dbReference type="EMBL" id="MUYB01000012">
    <property type="protein sequence ID" value="OOS05859.1"/>
    <property type="molecule type" value="Genomic_DNA"/>
</dbReference>
<feature type="signal peptide" evidence="1">
    <location>
        <begin position="1"/>
        <end position="22"/>
    </location>
</feature>
<keyword evidence="3" id="KW-1185">Reference proteome</keyword>
<dbReference type="STRING" id="123822.B0188_03530"/>
<proteinExistence type="predicted"/>
<dbReference type="PROSITE" id="PS51257">
    <property type="entry name" value="PROKAR_LIPOPROTEIN"/>
    <property type="match status" value="1"/>
</dbReference>
<evidence type="ECO:0000313" key="3">
    <source>
        <dbReference type="Proteomes" id="UP000190023"/>
    </source>
</evidence>
<protein>
    <recommendedName>
        <fullName evidence="4">Lipoprotein</fullName>
    </recommendedName>
</protein>
<feature type="chain" id="PRO_5012459095" description="Lipoprotein" evidence="1">
    <location>
        <begin position="23"/>
        <end position="73"/>
    </location>
</feature>
<evidence type="ECO:0000256" key="1">
    <source>
        <dbReference type="SAM" id="SignalP"/>
    </source>
</evidence>
<dbReference type="Proteomes" id="UP000190023">
    <property type="component" value="Unassembled WGS sequence"/>
</dbReference>